<organism evidence="2 3">
    <name type="scientific">Streptomyces armeniacus</name>
    <dbReference type="NCBI Taxonomy" id="83291"/>
    <lineage>
        <taxon>Bacteria</taxon>
        <taxon>Bacillati</taxon>
        <taxon>Actinomycetota</taxon>
        <taxon>Actinomycetes</taxon>
        <taxon>Kitasatosporales</taxon>
        <taxon>Streptomycetaceae</taxon>
        <taxon>Streptomyces</taxon>
    </lineage>
</organism>
<accession>A0A345XUN2</accession>
<name>A0A345XUN2_9ACTN</name>
<keyword evidence="1" id="KW-1133">Transmembrane helix</keyword>
<protein>
    <submittedName>
        <fullName evidence="2">Uncharacterized protein</fullName>
    </submittedName>
</protein>
<keyword evidence="1" id="KW-0812">Transmembrane</keyword>
<feature type="transmembrane region" description="Helical" evidence="1">
    <location>
        <begin position="79"/>
        <end position="99"/>
    </location>
</feature>
<dbReference type="EMBL" id="CP031320">
    <property type="protein sequence ID" value="AXK35348.1"/>
    <property type="molecule type" value="Genomic_DNA"/>
</dbReference>
<keyword evidence="1" id="KW-0472">Membrane</keyword>
<dbReference type="AlphaFoldDB" id="A0A345XUN2"/>
<dbReference type="RefSeq" id="WP_208881457.1">
    <property type="nucleotide sequence ID" value="NZ_CP031320.1"/>
</dbReference>
<evidence type="ECO:0000256" key="1">
    <source>
        <dbReference type="SAM" id="Phobius"/>
    </source>
</evidence>
<dbReference type="Proteomes" id="UP000254425">
    <property type="component" value="Chromosome"/>
</dbReference>
<evidence type="ECO:0000313" key="2">
    <source>
        <dbReference type="EMBL" id="AXK35348.1"/>
    </source>
</evidence>
<gene>
    <name evidence="2" type="ORF">DVA86_24580</name>
</gene>
<feature type="transmembrane region" description="Helical" evidence="1">
    <location>
        <begin position="42"/>
        <end position="67"/>
    </location>
</feature>
<dbReference type="KEGG" id="sarm:DVA86_24580"/>
<sequence>MRWLEQRLPLHNADDQTADWIAKARTPESRARIRRWSRVETIGVLVALGGLAALFIAPIVTLALAIWSAIAGIDRTDVYWWLWGVAISVSTLGAIIMTVGSRRRLYSCFADGHVSTGRVDRVIEKPAVGDDQAWYDLRVSAELPGGVVLRRRLYRDGNDPRRRIGEPIRFRHNTLDSDDLHDALFDGWPGGTKDGR</sequence>
<keyword evidence="3" id="KW-1185">Reference proteome</keyword>
<evidence type="ECO:0000313" key="3">
    <source>
        <dbReference type="Proteomes" id="UP000254425"/>
    </source>
</evidence>
<proteinExistence type="predicted"/>
<reference evidence="2 3" key="1">
    <citation type="submission" date="2018-07" db="EMBL/GenBank/DDBJ databases">
        <title>Draft genome of the type strain Streptomyces armeniacus ATCC 15676.</title>
        <authorList>
            <person name="Labana P."/>
            <person name="Gosse J.T."/>
            <person name="Boddy C.N."/>
        </authorList>
    </citation>
    <scope>NUCLEOTIDE SEQUENCE [LARGE SCALE GENOMIC DNA]</scope>
    <source>
        <strain evidence="2 3">ATCC 15676</strain>
    </source>
</reference>